<keyword evidence="2" id="KW-1185">Reference proteome</keyword>
<protein>
    <submittedName>
        <fullName evidence="1">Alkanesulfonate monooxygenase SsuD/methylene tetrahydromethanopterin reductase-like flavin-dependent oxidoreductase (Luciferase family)</fullName>
    </submittedName>
</protein>
<dbReference type="Gene3D" id="3.20.20.30">
    <property type="entry name" value="Luciferase-like domain"/>
    <property type="match status" value="1"/>
</dbReference>
<dbReference type="SUPFAM" id="SSF51679">
    <property type="entry name" value="Bacterial luciferase-like"/>
    <property type="match status" value="1"/>
</dbReference>
<name>A0A7W7K9P0_9SPHN</name>
<organism evidence="1 2">
    <name type="scientific">Novosphingobium chloroacetimidivorans</name>
    <dbReference type="NCBI Taxonomy" id="1428314"/>
    <lineage>
        <taxon>Bacteria</taxon>
        <taxon>Pseudomonadati</taxon>
        <taxon>Pseudomonadota</taxon>
        <taxon>Alphaproteobacteria</taxon>
        <taxon>Sphingomonadales</taxon>
        <taxon>Sphingomonadaceae</taxon>
        <taxon>Novosphingobium</taxon>
    </lineage>
</organism>
<dbReference type="GO" id="GO:0004497">
    <property type="term" value="F:monooxygenase activity"/>
    <property type="evidence" value="ECO:0007669"/>
    <property type="project" value="UniProtKB-KW"/>
</dbReference>
<proteinExistence type="predicted"/>
<reference evidence="1 2" key="1">
    <citation type="submission" date="2020-08" db="EMBL/GenBank/DDBJ databases">
        <title>Functional genomics of gut bacteria from endangered species of beetles.</title>
        <authorList>
            <person name="Carlos-Shanley C."/>
        </authorList>
    </citation>
    <scope>NUCLEOTIDE SEQUENCE [LARGE SCALE GENOMIC DNA]</scope>
    <source>
        <strain evidence="1 2">S00245</strain>
    </source>
</reference>
<sequence length="69" mass="7261">MAGPEGAYLVGAPETVADKVLRANEALGGISRITFQMSTASVEPPAMQRSIELLGGEVAPTVRERSFTK</sequence>
<gene>
    <name evidence="1" type="ORF">HNO88_002120</name>
</gene>
<comment type="caution">
    <text evidence="1">The sequence shown here is derived from an EMBL/GenBank/DDBJ whole genome shotgun (WGS) entry which is preliminary data.</text>
</comment>
<dbReference type="GO" id="GO:0016705">
    <property type="term" value="F:oxidoreductase activity, acting on paired donors, with incorporation or reduction of molecular oxygen"/>
    <property type="evidence" value="ECO:0007669"/>
    <property type="project" value="InterPro"/>
</dbReference>
<dbReference type="EMBL" id="JACHLR010000008">
    <property type="protein sequence ID" value="MBB4858794.1"/>
    <property type="molecule type" value="Genomic_DNA"/>
</dbReference>
<evidence type="ECO:0000313" key="2">
    <source>
        <dbReference type="Proteomes" id="UP000555448"/>
    </source>
</evidence>
<dbReference type="Proteomes" id="UP000555448">
    <property type="component" value="Unassembled WGS sequence"/>
</dbReference>
<dbReference type="AlphaFoldDB" id="A0A7W7K9P0"/>
<evidence type="ECO:0000313" key="1">
    <source>
        <dbReference type="EMBL" id="MBB4858794.1"/>
    </source>
</evidence>
<dbReference type="InterPro" id="IPR036661">
    <property type="entry name" value="Luciferase-like_sf"/>
</dbReference>
<accession>A0A7W7K9P0</accession>
<keyword evidence="1" id="KW-0503">Monooxygenase</keyword>
<keyword evidence="1" id="KW-0560">Oxidoreductase</keyword>